<dbReference type="CDD" id="cd04275">
    <property type="entry name" value="ZnMc_pappalysin_like"/>
    <property type="match status" value="1"/>
</dbReference>
<evidence type="ECO:0000256" key="6">
    <source>
        <dbReference type="ARBA" id="ARBA00022833"/>
    </source>
</evidence>
<keyword evidence="7 11" id="KW-0482">Metalloprotease</keyword>
<evidence type="ECO:0000313" key="12">
    <source>
        <dbReference type="Proteomes" id="UP000807342"/>
    </source>
</evidence>
<dbReference type="PANTHER" id="PTHR47466">
    <property type="match status" value="1"/>
</dbReference>
<feature type="domain" description="Peptidase M43 pregnancy-associated plasma-A" evidence="10">
    <location>
        <begin position="197"/>
        <end position="283"/>
    </location>
</feature>
<accession>A0A9P5XL89</accession>
<evidence type="ECO:0000256" key="4">
    <source>
        <dbReference type="ARBA" id="ARBA00022729"/>
    </source>
</evidence>
<evidence type="ECO:0000256" key="1">
    <source>
        <dbReference type="ARBA" id="ARBA00008721"/>
    </source>
</evidence>
<dbReference type="PANTHER" id="PTHR47466:SF1">
    <property type="entry name" value="METALLOPROTEASE MEP1 (AFU_ORTHOLOGUE AFUA_1G07730)-RELATED"/>
    <property type="match status" value="1"/>
</dbReference>
<comment type="similarity">
    <text evidence="1">Belongs to the peptidase M43B family.</text>
</comment>
<evidence type="ECO:0000256" key="8">
    <source>
        <dbReference type="ARBA" id="ARBA00023157"/>
    </source>
</evidence>
<dbReference type="InterPro" id="IPR008754">
    <property type="entry name" value="Peptidase_M43"/>
</dbReference>
<keyword evidence="12" id="KW-1185">Reference proteome</keyword>
<feature type="chain" id="PRO_5040228713" evidence="9">
    <location>
        <begin position="28"/>
        <end position="292"/>
    </location>
</feature>
<evidence type="ECO:0000259" key="10">
    <source>
        <dbReference type="Pfam" id="PF05572"/>
    </source>
</evidence>
<organism evidence="11 12">
    <name type="scientific">Macrolepiota fuliginosa MF-IS2</name>
    <dbReference type="NCBI Taxonomy" id="1400762"/>
    <lineage>
        <taxon>Eukaryota</taxon>
        <taxon>Fungi</taxon>
        <taxon>Dikarya</taxon>
        <taxon>Basidiomycota</taxon>
        <taxon>Agaricomycotina</taxon>
        <taxon>Agaricomycetes</taxon>
        <taxon>Agaricomycetidae</taxon>
        <taxon>Agaricales</taxon>
        <taxon>Agaricineae</taxon>
        <taxon>Agaricaceae</taxon>
        <taxon>Macrolepiota</taxon>
    </lineage>
</organism>
<evidence type="ECO:0000256" key="7">
    <source>
        <dbReference type="ARBA" id="ARBA00023049"/>
    </source>
</evidence>
<dbReference type="EMBL" id="MU151066">
    <property type="protein sequence ID" value="KAF9452929.1"/>
    <property type="molecule type" value="Genomic_DNA"/>
</dbReference>
<dbReference type="AlphaFoldDB" id="A0A9P5XL89"/>
<evidence type="ECO:0000256" key="5">
    <source>
        <dbReference type="ARBA" id="ARBA00022801"/>
    </source>
</evidence>
<dbReference type="GO" id="GO:0008237">
    <property type="term" value="F:metallopeptidase activity"/>
    <property type="evidence" value="ECO:0007669"/>
    <property type="project" value="UniProtKB-KW"/>
</dbReference>
<evidence type="ECO:0000313" key="11">
    <source>
        <dbReference type="EMBL" id="KAF9452929.1"/>
    </source>
</evidence>
<keyword evidence="6" id="KW-0862">Zinc</keyword>
<dbReference type="Gene3D" id="3.40.390.10">
    <property type="entry name" value="Collagenase (Catalytic Domain)"/>
    <property type="match status" value="1"/>
</dbReference>
<reference evidence="11" key="1">
    <citation type="submission" date="2020-11" db="EMBL/GenBank/DDBJ databases">
        <authorList>
            <consortium name="DOE Joint Genome Institute"/>
            <person name="Ahrendt S."/>
            <person name="Riley R."/>
            <person name="Andreopoulos W."/>
            <person name="Labutti K."/>
            <person name="Pangilinan J."/>
            <person name="Ruiz-Duenas F.J."/>
            <person name="Barrasa J.M."/>
            <person name="Sanchez-Garcia M."/>
            <person name="Camarero S."/>
            <person name="Miyauchi S."/>
            <person name="Serrano A."/>
            <person name="Linde D."/>
            <person name="Babiker R."/>
            <person name="Drula E."/>
            <person name="Ayuso-Fernandez I."/>
            <person name="Pacheco R."/>
            <person name="Padilla G."/>
            <person name="Ferreira P."/>
            <person name="Barriuso J."/>
            <person name="Kellner H."/>
            <person name="Castanera R."/>
            <person name="Alfaro M."/>
            <person name="Ramirez L."/>
            <person name="Pisabarro A.G."/>
            <person name="Kuo A."/>
            <person name="Tritt A."/>
            <person name="Lipzen A."/>
            <person name="He G."/>
            <person name="Yan M."/>
            <person name="Ng V."/>
            <person name="Cullen D."/>
            <person name="Martin F."/>
            <person name="Rosso M.-N."/>
            <person name="Henrissat B."/>
            <person name="Hibbett D."/>
            <person name="Martinez A.T."/>
            <person name="Grigoriev I.V."/>
        </authorList>
    </citation>
    <scope>NUCLEOTIDE SEQUENCE</scope>
    <source>
        <strain evidence="11">MF-IS2</strain>
    </source>
</reference>
<dbReference type="OrthoDB" id="536211at2759"/>
<dbReference type="Proteomes" id="UP000807342">
    <property type="component" value="Unassembled WGS sequence"/>
</dbReference>
<protein>
    <submittedName>
        <fullName evidence="11">Metalloprotease</fullName>
    </submittedName>
</protein>
<keyword evidence="4 9" id="KW-0732">Signal</keyword>
<evidence type="ECO:0000256" key="9">
    <source>
        <dbReference type="SAM" id="SignalP"/>
    </source>
</evidence>
<gene>
    <name evidence="11" type="ORF">P691DRAFT_793700</name>
</gene>
<dbReference type="GO" id="GO:0046872">
    <property type="term" value="F:metal ion binding"/>
    <property type="evidence" value="ECO:0007669"/>
    <property type="project" value="UniProtKB-KW"/>
</dbReference>
<keyword evidence="8" id="KW-1015">Disulfide bond</keyword>
<dbReference type="InterPro" id="IPR024079">
    <property type="entry name" value="MetalloPept_cat_dom_sf"/>
</dbReference>
<dbReference type="Pfam" id="PF05572">
    <property type="entry name" value="Peptidase_M43"/>
    <property type="match status" value="1"/>
</dbReference>
<comment type="caution">
    <text evidence="11">The sequence shown here is derived from an EMBL/GenBank/DDBJ whole genome shotgun (WGS) entry which is preliminary data.</text>
</comment>
<dbReference type="SUPFAM" id="SSF55486">
    <property type="entry name" value="Metalloproteases ('zincins'), catalytic domain"/>
    <property type="match status" value="1"/>
</dbReference>
<evidence type="ECO:0000256" key="3">
    <source>
        <dbReference type="ARBA" id="ARBA00022723"/>
    </source>
</evidence>
<dbReference type="GO" id="GO:0006508">
    <property type="term" value="P:proteolysis"/>
    <property type="evidence" value="ECO:0007669"/>
    <property type="project" value="UniProtKB-KW"/>
</dbReference>
<proteinExistence type="inferred from homology"/>
<name>A0A9P5XL89_9AGAR</name>
<evidence type="ECO:0000256" key="2">
    <source>
        <dbReference type="ARBA" id="ARBA00022670"/>
    </source>
</evidence>
<keyword evidence="3" id="KW-0479">Metal-binding</keyword>
<sequence length="292" mass="32655">MGYIAGGYQVMLLLPFTFLLFGLLADANKRRICGTFIDESKIEDMERMFGDLRLEAKTSAGYTQTIYIDLHFHVIYENTTLEGGHIPDQQIKDQIDVLNTDYGLTGLRWRHVNTTRTQNPEWFVQVGPDSEPEKNMKSILKAGEASALNVYSVGFRSGVGEGLLGYSTFPWDYSSKSTLDGVVILYSSLPGGTLAPYNKGRTLTHEIGHWLGLYHTFQGGCRGQGDFVSDTPAELSPAYGCPNKRDSCPNDPGFDPIHNFMDYSDDVCMREFTAGQISRLRSQISVYRGLRE</sequence>
<keyword evidence="5" id="KW-0378">Hydrolase</keyword>
<feature type="signal peptide" evidence="9">
    <location>
        <begin position="1"/>
        <end position="27"/>
    </location>
</feature>
<keyword evidence="2" id="KW-0645">Protease</keyword>